<evidence type="ECO:0000313" key="5">
    <source>
        <dbReference type="Proteomes" id="UP000017836"/>
    </source>
</evidence>
<feature type="domain" description="WW" evidence="3">
    <location>
        <begin position="186"/>
        <end position="214"/>
    </location>
</feature>
<evidence type="ECO:0000313" key="4">
    <source>
        <dbReference type="EMBL" id="ERN19173.1"/>
    </source>
</evidence>
<evidence type="ECO:0000259" key="3">
    <source>
        <dbReference type="PROSITE" id="PS50020"/>
    </source>
</evidence>
<name>U5DFI0_AMBTC</name>
<keyword evidence="1" id="KW-0175">Coiled coil</keyword>
<dbReference type="SMART" id="SM00456">
    <property type="entry name" value="WW"/>
    <property type="match status" value="2"/>
</dbReference>
<organism evidence="4 5">
    <name type="scientific">Amborella trichopoda</name>
    <dbReference type="NCBI Taxonomy" id="13333"/>
    <lineage>
        <taxon>Eukaryota</taxon>
        <taxon>Viridiplantae</taxon>
        <taxon>Streptophyta</taxon>
        <taxon>Embryophyta</taxon>
        <taxon>Tracheophyta</taxon>
        <taxon>Spermatophyta</taxon>
        <taxon>Magnoliopsida</taxon>
        <taxon>Amborellales</taxon>
        <taxon>Amborellaceae</taxon>
        <taxon>Amborella</taxon>
    </lineage>
</organism>
<feature type="compositionally biased region" description="Basic and acidic residues" evidence="2">
    <location>
        <begin position="81"/>
        <end position="116"/>
    </location>
</feature>
<dbReference type="eggNOG" id="ENOG502QTDD">
    <property type="taxonomic scope" value="Eukaryota"/>
</dbReference>
<feature type="compositionally biased region" description="Basic and acidic residues" evidence="2">
    <location>
        <begin position="450"/>
        <end position="470"/>
    </location>
</feature>
<dbReference type="InterPro" id="IPR036020">
    <property type="entry name" value="WW_dom_sf"/>
</dbReference>
<accession>U5DFI0</accession>
<feature type="region of interest" description="Disordered" evidence="2">
    <location>
        <begin position="28"/>
        <end position="126"/>
    </location>
</feature>
<sequence length="1011" mass="110443">MGKRKERRIAALAAGRRVKLDLFAEPSGEMVGSSLNDEAGVVHEQSHLAGDPNSPSSSGHRLENPLLLLGQYSDEDVDEKESEKTTEANKDIGESGKDEVVENLADEKDGDLDPQRGENGVVLDDDKDNINAASDALIDRYNSDENDVSESGKIDTFERSSGTVAQSIAFIDSGASGAHNLEETEWRSVLDDESGRYYYWNVNTGETAWELPDFLVQRNDLNVSTFSDNIGTASVNSNQEHSVEPGINVTEHLGPVAKLQTNGVNIEDGSHNKEMVGNEVHKLEGKEHESLQVPAQDAVVMKHSSVNEMVGLQPKSEGNSEFKEPLDGVGRVHMGINYETKDEHETSTEDNELSIIDPAELVRFCEKLLQRLKALDGCDSDHQGPSRRLKHVLEVKLRLSDCMALAPCGLTLLPFWLHTETQLQQIEAQLSEDEASFSKAECPTLQISANEHDDVSLQKQEVETETDGRRNGTLVNTVDKSSPPSDATEDSVHLETLHYSPHHNDAFESKDNLPSGSISGLAYESGLEGNLGILNVKTTESTIVSSSLPLIEKGGLEEVPESLVPRTEANVGRIMTLEVGSVEDVDMDVDMEVDDGITTNPLTVESESLKEYCASSMDPDHPSSPALEPSNFTYSAPLPTDEEWIPPPPPDNELIPPPPPDEPAPPLPTSPAHETVAPSPPYPVQYTSYTAPTFEYYPAITETATANYYVHPDSSQILEAQVPYYESVANAYPAPALVLSNPVEPVSYYGIANGIVQTAPIISSFETSAYYSEPSQLSQVGYVENSCATSVIPEVASSSSVNSDVAGHSSGERETKSVKVASSLESIQATVAISPSDTTVVASAAVAKNPSKVVRGKKRTIAVAPTLRANKKVSTLVDKWKAAKEELQEEGEEDELENAYELFEKKRQKEIEKWRMKQIASGEAKDNANFQPLGGDWRARVKRKRMAAASDAGQTQAMEPEATLTEKQLQPDLEELTKSLPSDWQAYWDESSGQVYYWNMATSETTWTRPT</sequence>
<dbReference type="EMBL" id="KI392075">
    <property type="protein sequence ID" value="ERN19173.1"/>
    <property type="molecule type" value="Genomic_DNA"/>
</dbReference>
<dbReference type="Proteomes" id="UP000017836">
    <property type="component" value="Unassembled WGS sequence"/>
</dbReference>
<dbReference type="CDD" id="cd00201">
    <property type="entry name" value="WW"/>
    <property type="match status" value="2"/>
</dbReference>
<dbReference type="PROSITE" id="PS50020">
    <property type="entry name" value="WW_DOMAIN_2"/>
    <property type="match status" value="2"/>
</dbReference>
<evidence type="ECO:0000256" key="2">
    <source>
        <dbReference type="SAM" id="MobiDB-lite"/>
    </source>
</evidence>
<dbReference type="STRING" id="13333.U5DFI0"/>
<dbReference type="KEGG" id="atr:18447547"/>
<feature type="region of interest" description="Disordered" evidence="2">
    <location>
        <begin position="448"/>
        <end position="490"/>
    </location>
</feature>
<protein>
    <recommendedName>
        <fullName evidence="3">WW domain-containing protein</fullName>
    </recommendedName>
</protein>
<dbReference type="Gene3D" id="2.20.70.10">
    <property type="match status" value="2"/>
</dbReference>
<dbReference type="Pfam" id="PF00397">
    <property type="entry name" value="WW"/>
    <property type="match status" value="2"/>
</dbReference>
<dbReference type="PANTHER" id="PTHR47852:SF2">
    <property type="entry name" value="WW DOMAIN-CONTAINING PROTEIN"/>
    <property type="match status" value="1"/>
</dbReference>
<dbReference type="HOGENOM" id="CLU_016590_0_0_1"/>
<keyword evidence="5" id="KW-1185">Reference proteome</keyword>
<feature type="domain" description="WW" evidence="3">
    <location>
        <begin position="978"/>
        <end position="1011"/>
    </location>
</feature>
<dbReference type="InterPro" id="IPR001202">
    <property type="entry name" value="WW_dom"/>
</dbReference>
<gene>
    <name evidence="4" type="ORF">AMTR_s00061p00171230</name>
</gene>
<feature type="compositionally biased region" description="Pro residues" evidence="2">
    <location>
        <begin position="645"/>
        <end position="669"/>
    </location>
</feature>
<feature type="region of interest" description="Disordered" evidence="2">
    <location>
        <begin position="613"/>
        <end position="681"/>
    </location>
</feature>
<dbReference type="SUPFAM" id="SSF51045">
    <property type="entry name" value="WW domain"/>
    <property type="match status" value="2"/>
</dbReference>
<dbReference type="Gramene" id="ERN19173">
    <property type="protein sequence ID" value="ERN19173"/>
    <property type="gene ID" value="AMTR_s00061p00171230"/>
</dbReference>
<proteinExistence type="predicted"/>
<feature type="coiled-coil region" evidence="1">
    <location>
        <begin position="870"/>
        <end position="913"/>
    </location>
</feature>
<dbReference type="AlphaFoldDB" id="U5DFI0"/>
<dbReference type="PROSITE" id="PS01159">
    <property type="entry name" value="WW_DOMAIN_1"/>
    <property type="match status" value="1"/>
</dbReference>
<dbReference type="OMA" id="NHDQQTG"/>
<reference evidence="5" key="1">
    <citation type="journal article" date="2013" name="Science">
        <title>The Amborella genome and the evolution of flowering plants.</title>
        <authorList>
            <consortium name="Amborella Genome Project"/>
        </authorList>
    </citation>
    <scope>NUCLEOTIDE SEQUENCE [LARGE SCALE GENOMIC DNA]</scope>
</reference>
<feature type="compositionally biased region" description="Polar residues" evidence="2">
    <location>
        <begin position="473"/>
        <end position="485"/>
    </location>
</feature>
<evidence type="ECO:0000256" key="1">
    <source>
        <dbReference type="SAM" id="Coils"/>
    </source>
</evidence>
<dbReference type="PANTHER" id="PTHR47852">
    <property type="entry name" value="OS06G0298400 PROTEIN"/>
    <property type="match status" value="1"/>
</dbReference>
<feature type="region of interest" description="Disordered" evidence="2">
    <location>
        <begin position="946"/>
        <end position="968"/>
    </location>
</feature>
<dbReference type="OrthoDB" id="2367685at2759"/>